<proteinExistence type="predicted"/>
<evidence type="ECO:0000313" key="2">
    <source>
        <dbReference type="Proteomes" id="UP000315540"/>
    </source>
</evidence>
<protein>
    <submittedName>
        <fullName evidence="1">Uncharacterized protein</fullName>
    </submittedName>
</protein>
<comment type="caution">
    <text evidence="1">The sequence shown here is derived from an EMBL/GenBank/DDBJ whole genome shotgun (WGS) entry which is preliminary data.</text>
</comment>
<dbReference type="AlphaFoldDB" id="A0A504JJI3"/>
<dbReference type="OrthoDB" id="1429816at2"/>
<gene>
    <name evidence="1" type="ORF">FHK87_09370</name>
</gene>
<evidence type="ECO:0000313" key="1">
    <source>
        <dbReference type="EMBL" id="TPN87773.1"/>
    </source>
</evidence>
<name>A0A504JJI3_9FLAO</name>
<dbReference type="EMBL" id="VFWZ01000002">
    <property type="protein sequence ID" value="TPN87773.1"/>
    <property type="molecule type" value="Genomic_DNA"/>
</dbReference>
<reference evidence="1 2" key="1">
    <citation type="submission" date="2019-06" db="EMBL/GenBank/DDBJ databases">
        <authorList>
            <person name="Meng X."/>
        </authorList>
    </citation>
    <scope>NUCLEOTIDE SEQUENCE [LARGE SCALE GENOMIC DNA]</scope>
    <source>
        <strain evidence="1 2">M625</strain>
    </source>
</reference>
<accession>A0A504JJI3</accession>
<sequence length="273" mass="31267">MKYIKFIITPVIACLLLFASCENDSQTVNENQLDSIKVEERNANQEFDFSALEKINEDELNDIEAGLIEAGKEISLIKEIQNFDTEEVPDLSAINDYLRYKGASPIDTERFYYQTEEIIRNPDAKATDLTQVLSETNMYSDAQLNLFLELDAQMSKASSFEESMNILDSFKRNVSESKELPSFEKNTMLLYASSMKGLMYTDYTSQKGFRDCINCVYRNKWRILGWGVFRSLPKVIFCIFTNLGNAWGMIWCILKALGSGIAYTFKAYCGKFC</sequence>
<organism evidence="1 2">
    <name type="scientific">Aquimarina algicola</name>
    <dbReference type="NCBI Taxonomy" id="2589995"/>
    <lineage>
        <taxon>Bacteria</taxon>
        <taxon>Pseudomonadati</taxon>
        <taxon>Bacteroidota</taxon>
        <taxon>Flavobacteriia</taxon>
        <taxon>Flavobacteriales</taxon>
        <taxon>Flavobacteriaceae</taxon>
        <taxon>Aquimarina</taxon>
    </lineage>
</organism>
<dbReference type="PROSITE" id="PS51257">
    <property type="entry name" value="PROKAR_LIPOPROTEIN"/>
    <property type="match status" value="1"/>
</dbReference>
<keyword evidence="2" id="KW-1185">Reference proteome</keyword>
<dbReference type="Proteomes" id="UP000315540">
    <property type="component" value="Unassembled WGS sequence"/>
</dbReference>
<dbReference type="RefSeq" id="WP_140592412.1">
    <property type="nucleotide sequence ID" value="NZ_VFWZ01000002.1"/>
</dbReference>